<feature type="active site" evidence="5">
    <location>
        <position position="87"/>
    </location>
</feature>
<dbReference type="NCBIfam" id="TIGR00519">
    <property type="entry name" value="asnASE_I"/>
    <property type="match status" value="1"/>
</dbReference>
<dbReference type="PROSITE" id="PS51732">
    <property type="entry name" value="ASN_GLN_ASE_3"/>
    <property type="match status" value="1"/>
</dbReference>
<dbReference type="InterPro" id="IPR027474">
    <property type="entry name" value="L-asparaginase_N"/>
</dbReference>
<dbReference type="InterPro" id="IPR006034">
    <property type="entry name" value="Asparaginase/glutaminase-like"/>
</dbReference>
<evidence type="ECO:0000256" key="4">
    <source>
        <dbReference type="PROSITE-ProRule" id="PRU10099"/>
    </source>
</evidence>
<feature type="active site" evidence="4">
    <location>
        <position position="13"/>
    </location>
</feature>
<keyword evidence="9" id="KW-1185">Reference proteome</keyword>
<organism evidence="8 9">
    <name type="scientific">Marinobacterium weihaiense</name>
    <dbReference type="NCBI Taxonomy" id="2851016"/>
    <lineage>
        <taxon>Bacteria</taxon>
        <taxon>Pseudomonadati</taxon>
        <taxon>Pseudomonadota</taxon>
        <taxon>Gammaproteobacteria</taxon>
        <taxon>Oceanospirillales</taxon>
        <taxon>Oceanospirillaceae</taxon>
        <taxon>Marinobacterium</taxon>
    </lineage>
</organism>
<dbReference type="Pfam" id="PF17763">
    <property type="entry name" value="Asparaginase_C"/>
    <property type="match status" value="1"/>
</dbReference>
<dbReference type="PIRSF" id="PIRSF001220">
    <property type="entry name" value="L-ASNase_gatD"/>
    <property type="match status" value="1"/>
</dbReference>
<evidence type="ECO:0000256" key="2">
    <source>
        <dbReference type="ARBA" id="ARBA00012920"/>
    </source>
</evidence>
<dbReference type="InterPro" id="IPR037152">
    <property type="entry name" value="L-asparaginase_N_sf"/>
</dbReference>
<evidence type="ECO:0000313" key="9">
    <source>
        <dbReference type="Proteomes" id="UP000755551"/>
    </source>
</evidence>
<proteinExistence type="inferred from homology"/>
<dbReference type="PROSITE" id="PS00917">
    <property type="entry name" value="ASN_GLN_ASE_2"/>
    <property type="match status" value="1"/>
</dbReference>
<dbReference type="InterPro" id="IPR040919">
    <property type="entry name" value="Asparaginase_C"/>
</dbReference>
<comment type="caution">
    <text evidence="8">The sequence shown here is derived from an EMBL/GenBank/DDBJ whole genome shotgun (WGS) entry which is preliminary data.</text>
</comment>
<gene>
    <name evidence="8" type="ORF">KTN04_10145</name>
</gene>
<evidence type="ECO:0000259" key="7">
    <source>
        <dbReference type="Pfam" id="PF17763"/>
    </source>
</evidence>
<dbReference type="InterPro" id="IPR006033">
    <property type="entry name" value="AsnA_fam"/>
</dbReference>
<dbReference type="Gene3D" id="3.40.50.40">
    <property type="match status" value="1"/>
</dbReference>
<feature type="domain" description="L-asparaginase N-terminal" evidence="6">
    <location>
        <begin position="4"/>
        <end position="187"/>
    </location>
</feature>
<dbReference type="CDD" id="cd08963">
    <property type="entry name" value="L-asparaginase_I"/>
    <property type="match status" value="1"/>
</dbReference>
<dbReference type="GO" id="GO:0004067">
    <property type="term" value="F:asparaginase activity"/>
    <property type="evidence" value="ECO:0007669"/>
    <property type="project" value="UniProtKB-EC"/>
</dbReference>
<dbReference type="Pfam" id="PF00710">
    <property type="entry name" value="Asparaginase"/>
    <property type="match status" value="1"/>
</dbReference>
<dbReference type="EMBL" id="JAHQZT010000011">
    <property type="protein sequence ID" value="MBV0933698.1"/>
    <property type="molecule type" value="Genomic_DNA"/>
</dbReference>
<keyword evidence="3 8" id="KW-0378">Hydrolase</keyword>
<protein>
    <recommendedName>
        <fullName evidence="2">asparaginase</fullName>
        <ecNumber evidence="2">3.5.1.1</ecNumber>
    </recommendedName>
</protein>
<dbReference type="SFLD" id="SFLDS00057">
    <property type="entry name" value="Glutaminase/Asparaginase"/>
    <property type="match status" value="1"/>
</dbReference>
<dbReference type="InterPro" id="IPR020827">
    <property type="entry name" value="Asparaginase/glutaminase_AS1"/>
</dbReference>
<evidence type="ECO:0000256" key="1">
    <source>
        <dbReference type="ARBA" id="ARBA00010518"/>
    </source>
</evidence>
<dbReference type="RefSeq" id="WP_217335117.1">
    <property type="nucleotide sequence ID" value="NZ_JAHQZT010000011.1"/>
</dbReference>
<evidence type="ECO:0000256" key="5">
    <source>
        <dbReference type="PROSITE-ProRule" id="PRU10100"/>
    </source>
</evidence>
<evidence type="ECO:0000313" key="8">
    <source>
        <dbReference type="EMBL" id="MBV0933698.1"/>
    </source>
</evidence>
<sequence length="335" mass="35759">MNARVLVIYTGGTIGMVASAAGYVPQAGLEARLRAQLGERALPPFELLEYDRLLDSASLVPDDWARIARTLQTHWHAYSGFVILHGTDTMAYTASALSFMLASQDKPVILTGSQIPLSESRSDALDNLVTALMLASRPELAEVCICFNGRLLRGNRSRKVKSSGLDAFDSPNFPWLGQAGIELALRQDLLLPLAPVAFDIRPYDPEAVVMLGVYPGMPARLVREALAPDTVKGLVLMTYGVGNPPEAEPGLIDALAQAGERGQVVLNLTQCHQGAVSQGAYATGDRLNCIGVVPGLDLTPEAAFAKLHYLLAQGLTADEVRGALQVSLRGECTPA</sequence>
<dbReference type="Gene3D" id="3.40.50.1170">
    <property type="entry name" value="L-asparaginase, N-terminal domain"/>
    <property type="match status" value="1"/>
</dbReference>
<dbReference type="SMART" id="SM00870">
    <property type="entry name" value="Asparaginase"/>
    <property type="match status" value="1"/>
</dbReference>
<dbReference type="PROSITE" id="PS00144">
    <property type="entry name" value="ASN_GLN_ASE_1"/>
    <property type="match status" value="1"/>
</dbReference>
<name>A0ABS6MBN2_9GAMM</name>
<dbReference type="InterPro" id="IPR027475">
    <property type="entry name" value="Asparaginase/glutaminase_AS2"/>
</dbReference>
<dbReference type="EC" id="3.5.1.1" evidence="2"/>
<dbReference type="Proteomes" id="UP000755551">
    <property type="component" value="Unassembled WGS sequence"/>
</dbReference>
<evidence type="ECO:0000256" key="3">
    <source>
        <dbReference type="ARBA" id="ARBA00022801"/>
    </source>
</evidence>
<dbReference type="PANTHER" id="PTHR11707:SF28">
    <property type="entry name" value="60 KDA LYSOPHOSPHOLIPASE"/>
    <property type="match status" value="1"/>
</dbReference>
<dbReference type="PIRSF" id="PIRSF500176">
    <property type="entry name" value="L_ASNase"/>
    <property type="match status" value="1"/>
</dbReference>
<feature type="domain" description="Asparaginase/glutaminase C-terminal" evidence="7">
    <location>
        <begin position="208"/>
        <end position="322"/>
    </location>
</feature>
<comment type="similarity">
    <text evidence="1">Belongs to the asparaginase 1 family.</text>
</comment>
<reference evidence="8 9" key="1">
    <citation type="submission" date="2021-06" db="EMBL/GenBank/DDBJ databases">
        <title>Bacterium isolated from marine sediment.</title>
        <authorList>
            <person name="Zhu K.-L."/>
            <person name="Du Z.-J."/>
            <person name="Liang Q.-Y."/>
        </authorList>
    </citation>
    <scope>NUCLEOTIDE SEQUENCE [LARGE SCALE GENOMIC DNA]</scope>
    <source>
        <strain evidence="8 9">A346</strain>
    </source>
</reference>
<evidence type="ECO:0000259" key="6">
    <source>
        <dbReference type="Pfam" id="PF00710"/>
    </source>
</evidence>
<accession>A0ABS6MBN2</accession>
<dbReference type="InterPro" id="IPR041725">
    <property type="entry name" value="L-asparaginase_I"/>
</dbReference>
<dbReference type="PANTHER" id="PTHR11707">
    <property type="entry name" value="L-ASPARAGINASE"/>
    <property type="match status" value="1"/>
</dbReference>
<dbReference type="InterPro" id="IPR027473">
    <property type="entry name" value="L-asparaginase_C"/>
</dbReference>